<proteinExistence type="predicted"/>
<name>A0ABT3FUI0_9BACT</name>
<dbReference type="EMBL" id="JAPDDS010000015">
    <property type="protein sequence ID" value="MCW1887220.1"/>
    <property type="molecule type" value="Genomic_DNA"/>
</dbReference>
<dbReference type="Proteomes" id="UP001207930">
    <property type="component" value="Unassembled WGS sequence"/>
</dbReference>
<organism evidence="2 3">
    <name type="scientific">Luteolibacter flavescens</name>
    <dbReference type="NCBI Taxonomy" id="1859460"/>
    <lineage>
        <taxon>Bacteria</taxon>
        <taxon>Pseudomonadati</taxon>
        <taxon>Verrucomicrobiota</taxon>
        <taxon>Verrucomicrobiia</taxon>
        <taxon>Verrucomicrobiales</taxon>
        <taxon>Verrucomicrobiaceae</taxon>
        <taxon>Luteolibacter</taxon>
    </lineage>
</organism>
<feature type="domain" description="DnaJ homologue subfamily C member 28 conserved" evidence="1">
    <location>
        <begin position="9"/>
        <end position="72"/>
    </location>
</feature>
<dbReference type="Pfam" id="PF09350">
    <property type="entry name" value="DJC28_CD"/>
    <property type="match status" value="1"/>
</dbReference>
<protein>
    <submittedName>
        <fullName evidence="2">DUF1992 domain-containing protein</fullName>
    </submittedName>
</protein>
<keyword evidence="3" id="KW-1185">Reference proteome</keyword>
<dbReference type="InterPro" id="IPR018961">
    <property type="entry name" value="DnaJ_homolog_subfam-C_membr-28"/>
</dbReference>
<evidence type="ECO:0000313" key="3">
    <source>
        <dbReference type="Proteomes" id="UP001207930"/>
    </source>
</evidence>
<evidence type="ECO:0000313" key="2">
    <source>
        <dbReference type="EMBL" id="MCW1887220.1"/>
    </source>
</evidence>
<accession>A0ABT3FUI0</accession>
<evidence type="ECO:0000259" key="1">
    <source>
        <dbReference type="Pfam" id="PF09350"/>
    </source>
</evidence>
<comment type="caution">
    <text evidence="2">The sequence shown here is derived from an EMBL/GenBank/DDBJ whole genome shotgun (WGS) entry which is preliminary data.</text>
</comment>
<gene>
    <name evidence="2" type="ORF">OKA04_20955</name>
</gene>
<reference evidence="2 3" key="1">
    <citation type="submission" date="2022-10" db="EMBL/GenBank/DDBJ databases">
        <title>Luteolibacter flavescens strain MCCC 1K03193, whole genome shotgun sequencing project.</title>
        <authorList>
            <person name="Zhao G."/>
            <person name="Shen L."/>
        </authorList>
    </citation>
    <scope>NUCLEOTIDE SEQUENCE [LARGE SCALE GENOMIC DNA]</scope>
    <source>
        <strain evidence="2 3">MCCC 1K03193</strain>
    </source>
</reference>
<dbReference type="RefSeq" id="WP_264503174.1">
    <property type="nucleotide sequence ID" value="NZ_JAPDDS010000015.1"/>
</dbReference>
<sequence length="106" mass="11914">MSALSKLGEARIDEAIASGELTPPAPGTELDLEAYFQAPAEWRQAFSMLRGNGFAPPEVELLKQADRLESQLGDCRDPAERIRLRREIDELRVRFRMALERMRAGG</sequence>